<keyword evidence="3" id="KW-0997">Cell inner membrane</keyword>
<proteinExistence type="inferred from homology"/>
<dbReference type="GO" id="GO:0005886">
    <property type="term" value="C:plasma membrane"/>
    <property type="evidence" value="ECO:0007669"/>
    <property type="project" value="UniProtKB-SubCell"/>
</dbReference>
<dbReference type="PROSITE" id="PS01096">
    <property type="entry name" value="PPIC_PPIASE_1"/>
    <property type="match status" value="1"/>
</dbReference>
<keyword evidence="5 12" id="KW-1133">Transmembrane helix</keyword>
<evidence type="ECO:0000256" key="8">
    <source>
        <dbReference type="ARBA" id="ARBA00038408"/>
    </source>
</evidence>
<dbReference type="RefSeq" id="WP_073613188.1">
    <property type="nucleotide sequence ID" value="NZ_FRFE01000007.1"/>
</dbReference>
<dbReference type="SUPFAM" id="SSF54534">
    <property type="entry name" value="FKBP-like"/>
    <property type="match status" value="2"/>
</dbReference>
<dbReference type="InterPro" id="IPR046357">
    <property type="entry name" value="PPIase_dom_sf"/>
</dbReference>
<comment type="subcellular location">
    <subcellularLocation>
        <location evidence="1">Cell inner membrane</location>
        <topology evidence="1">Single-pass type II membrane protein</topology>
        <orientation evidence="1">Periplasmic side</orientation>
    </subcellularLocation>
</comment>
<feature type="transmembrane region" description="Helical" evidence="12">
    <location>
        <begin position="12"/>
        <end position="30"/>
    </location>
</feature>
<dbReference type="AlphaFoldDB" id="A0A1M7Y518"/>
<protein>
    <recommendedName>
        <fullName evidence="9">Periplasmic chaperone PpiD</fullName>
    </recommendedName>
    <alternativeName>
        <fullName evidence="10">Periplasmic folding chaperone</fullName>
    </alternativeName>
</protein>
<evidence type="ECO:0000256" key="10">
    <source>
        <dbReference type="ARBA" id="ARBA00042775"/>
    </source>
</evidence>
<dbReference type="InterPro" id="IPR027304">
    <property type="entry name" value="Trigger_fact/SurA_dom_sf"/>
</dbReference>
<dbReference type="Pfam" id="PF13616">
    <property type="entry name" value="Rotamase_3"/>
    <property type="match status" value="1"/>
</dbReference>
<dbReference type="STRING" id="1121416.SAMN02745220_01881"/>
<dbReference type="InterPro" id="IPR000297">
    <property type="entry name" value="PPIase_PpiC"/>
</dbReference>
<keyword evidence="15" id="KW-1185">Reference proteome</keyword>
<dbReference type="Proteomes" id="UP000184603">
    <property type="component" value="Unassembled WGS sequence"/>
</dbReference>
<dbReference type="InterPro" id="IPR023058">
    <property type="entry name" value="PPIase_PpiC_CS"/>
</dbReference>
<keyword evidence="11" id="KW-0697">Rotamase</keyword>
<reference evidence="14 15" key="1">
    <citation type="submission" date="2016-12" db="EMBL/GenBank/DDBJ databases">
        <authorList>
            <person name="Song W.-J."/>
            <person name="Kurnit D.M."/>
        </authorList>
    </citation>
    <scope>NUCLEOTIDE SEQUENCE [LARGE SCALE GENOMIC DNA]</scope>
    <source>
        <strain evidence="14 15">DSM 18488</strain>
    </source>
</reference>
<evidence type="ECO:0000256" key="9">
    <source>
        <dbReference type="ARBA" id="ARBA00040743"/>
    </source>
</evidence>
<evidence type="ECO:0000256" key="5">
    <source>
        <dbReference type="ARBA" id="ARBA00022989"/>
    </source>
</evidence>
<dbReference type="SUPFAM" id="SSF109998">
    <property type="entry name" value="Triger factor/SurA peptide-binding domain-like"/>
    <property type="match status" value="1"/>
</dbReference>
<evidence type="ECO:0000256" key="12">
    <source>
        <dbReference type="SAM" id="Phobius"/>
    </source>
</evidence>
<dbReference type="EMBL" id="FRFE01000007">
    <property type="protein sequence ID" value="SHO47469.1"/>
    <property type="molecule type" value="Genomic_DNA"/>
</dbReference>
<name>A0A1M7Y518_9BACT</name>
<dbReference type="PANTHER" id="PTHR47529">
    <property type="entry name" value="PEPTIDYL-PROLYL CIS-TRANS ISOMERASE D"/>
    <property type="match status" value="1"/>
</dbReference>
<dbReference type="OrthoDB" id="9812372at2"/>
<keyword evidence="11 14" id="KW-0413">Isomerase</keyword>
<accession>A0A1M7Y518</accession>
<feature type="domain" description="PpiC" evidence="13">
    <location>
        <begin position="362"/>
        <end position="474"/>
    </location>
</feature>
<feature type="domain" description="PpiC" evidence="13">
    <location>
        <begin position="265"/>
        <end position="366"/>
    </location>
</feature>
<evidence type="ECO:0000259" key="13">
    <source>
        <dbReference type="PROSITE" id="PS50198"/>
    </source>
</evidence>
<comment type="similarity">
    <text evidence="8">Belongs to the PpiD chaperone family.</text>
</comment>
<evidence type="ECO:0000256" key="3">
    <source>
        <dbReference type="ARBA" id="ARBA00022519"/>
    </source>
</evidence>
<evidence type="ECO:0000313" key="15">
    <source>
        <dbReference type="Proteomes" id="UP000184603"/>
    </source>
</evidence>
<dbReference type="PROSITE" id="PS50198">
    <property type="entry name" value="PPIC_PPIASE_2"/>
    <property type="match status" value="2"/>
</dbReference>
<dbReference type="Pfam" id="PF13624">
    <property type="entry name" value="SurA_N_3"/>
    <property type="match status" value="1"/>
</dbReference>
<keyword evidence="4 12" id="KW-0812">Transmembrane</keyword>
<dbReference type="Gene3D" id="3.10.50.40">
    <property type="match status" value="2"/>
</dbReference>
<evidence type="ECO:0000256" key="4">
    <source>
        <dbReference type="ARBA" id="ARBA00022692"/>
    </source>
</evidence>
<evidence type="ECO:0000256" key="6">
    <source>
        <dbReference type="ARBA" id="ARBA00023136"/>
    </source>
</evidence>
<dbReference type="PANTHER" id="PTHR47529:SF1">
    <property type="entry name" value="PERIPLASMIC CHAPERONE PPID"/>
    <property type="match status" value="1"/>
</dbReference>
<evidence type="ECO:0000256" key="7">
    <source>
        <dbReference type="ARBA" id="ARBA00023186"/>
    </source>
</evidence>
<keyword evidence="6 12" id="KW-0472">Membrane</keyword>
<sequence>MLQILRNKAQSTVIQAIVVIIALVFIFWGVGTNMMNSRESAITVNDEDISFQDFQIAYDRTQQSIAAQFGGTLPKGLAETLGIKQQVIRQLVQSALLRQGAEKMGIIVSEEEIQNTITSMVQFQENGSFSMDKYKSLVSANRMTPHKFETNMRHDMLSEKTIRDLGKFASLASDFEVEELYRQDNEKVAVNFTKISPEQFKSEVKVDEAQLASWFETAKENYRSEPQMKLKYLNFSYAEVGKKISVDEARIAAYYDENIESFTTPEKRHARHILLKASSSDSEAIHKEKLAQAEQIAQLALASDDFAALARQYSEGPSKDNGGDLGLFSRNQMIPPFADAVWAMQTGEISKVVKTDFGYHIIKLEEIQPATTKSLADARDEILAALREKEAQALAFQLANSAYEGIIGAGSLQAYAEKTPDQLIYETDFFPKSDPPAGERMDEEFLNQAFQLKAGELSSLIKTPAGYYILFADAVKEPETPALAQVKEKATNDFVAEKAAELAQQKADEILKKLRDGETFAAVTTAANLSMNDSGFLGRKGEEQSAFPSSLTNQVFNLSNAERYPAEPAMVDEDYYVFGFKDRQIPEVDAKENLEPYRQALLQTKQQEILSAFISNLEKEAKISVHKSL</sequence>
<keyword evidence="7" id="KW-0143">Chaperone</keyword>
<dbReference type="Pfam" id="PF13145">
    <property type="entry name" value="Rotamase_2"/>
    <property type="match status" value="1"/>
</dbReference>
<evidence type="ECO:0000256" key="2">
    <source>
        <dbReference type="ARBA" id="ARBA00022475"/>
    </source>
</evidence>
<evidence type="ECO:0000313" key="14">
    <source>
        <dbReference type="EMBL" id="SHO47469.1"/>
    </source>
</evidence>
<organism evidence="14 15">
    <name type="scientific">Desulfopila aestuarii DSM 18488</name>
    <dbReference type="NCBI Taxonomy" id="1121416"/>
    <lineage>
        <taxon>Bacteria</taxon>
        <taxon>Pseudomonadati</taxon>
        <taxon>Thermodesulfobacteriota</taxon>
        <taxon>Desulfobulbia</taxon>
        <taxon>Desulfobulbales</taxon>
        <taxon>Desulfocapsaceae</taxon>
        <taxon>Desulfopila</taxon>
    </lineage>
</organism>
<keyword evidence="2" id="KW-1003">Cell membrane</keyword>
<evidence type="ECO:0000256" key="1">
    <source>
        <dbReference type="ARBA" id="ARBA00004382"/>
    </source>
</evidence>
<evidence type="ECO:0000256" key="11">
    <source>
        <dbReference type="PROSITE-ProRule" id="PRU00278"/>
    </source>
</evidence>
<dbReference type="Gene3D" id="1.10.4030.10">
    <property type="entry name" value="Porin chaperone SurA, peptide-binding domain"/>
    <property type="match status" value="1"/>
</dbReference>
<dbReference type="InterPro" id="IPR052029">
    <property type="entry name" value="PpiD_chaperone"/>
</dbReference>
<gene>
    <name evidence="14" type="ORF">SAMN02745220_01881</name>
</gene>
<dbReference type="GO" id="GO:0003755">
    <property type="term" value="F:peptidyl-prolyl cis-trans isomerase activity"/>
    <property type="evidence" value="ECO:0007669"/>
    <property type="project" value="UniProtKB-KW"/>
</dbReference>